<keyword evidence="9" id="KW-0482">Metalloprotease</keyword>
<dbReference type="SUPFAM" id="SSF50156">
    <property type="entry name" value="PDZ domain-like"/>
    <property type="match status" value="1"/>
</dbReference>
<keyword evidence="4" id="KW-0645">Protease</keyword>
<accession>A0AAU7V912</accession>
<dbReference type="RefSeq" id="WP_350258962.1">
    <property type="nucleotide sequence ID" value="NZ_CP138335.1"/>
</dbReference>
<dbReference type="InterPro" id="IPR041489">
    <property type="entry name" value="PDZ_6"/>
</dbReference>
<comment type="similarity">
    <text evidence="3">Belongs to the peptidase M50B family.</text>
</comment>
<protein>
    <submittedName>
        <fullName evidence="14">M50 family metallopeptidase</fullName>
    </submittedName>
</protein>
<dbReference type="AlphaFoldDB" id="A0AAU7V912"/>
<sequence length="402" mass="42480">MFLLGILALIVGLIISVALHELGHLMPAKKFGALVPEYWVGFGPTLYQRRVGGTTYGIKAILLGGYVRILGMFPPGKTAGHRRTLVEEARLQSAEELAAARRQGLTGTPFYQLGTGQKLIIMLGGPVMNLLLSFILTGIVVTGIGWQQPTTTVSDVVSTTTELGLTGDSAPTPASSAGLQAGDQIVAWDGHPVEDWSQLQTLMETAPSQVTVDRAGQRLELDITPLATDQGPKIGIFPELERVHGTVGQAASAATGLLTGTVQALVTLPANLWELTTELATDAPRDPAGAVSVVGVARLAGEVSTVSSGLERVSMLLSLLASLNMALFVFNLIPLPPLDGGHVAGALWGGVRNLWARLRRQPRPAPVDTAKMVPLSYGVFLVLIVMSLILMAADIIKPLELF</sequence>
<proteinExistence type="inferred from homology"/>
<dbReference type="InterPro" id="IPR008915">
    <property type="entry name" value="Peptidase_M50"/>
</dbReference>
<evidence type="ECO:0000256" key="1">
    <source>
        <dbReference type="ARBA" id="ARBA00001947"/>
    </source>
</evidence>
<dbReference type="InterPro" id="IPR004387">
    <property type="entry name" value="Pept_M50_Zn"/>
</dbReference>
<evidence type="ECO:0000259" key="13">
    <source>
        <dbReference type="Pfam" id="PF17820"/>
    </source>
</evidence>
<evidence type="ECO:0000256" key="11">
    <source>
        <dbReference type="SAM" id="Phobius"/>
    </source>
</evidence>
<dbReference type="PANTHER" id="PTHR42837">
    <property type="entry name" value="REGULATOR OF SIGMA-E PROTEASE RSEP"/>
    <property type="match status" value="1"/>
</dbReference>
<dbReference type="KEGG" id="sapp:SAC06_04180"/>
<dbReference type="CDD" id="cd06163">
    <property type="entry name" value="S2P-M50_PDZ_RseP-like"/>
    <property type="match status" value="1"/>
</dbReference>
<comment type="cofactor">
    <cofactor evidence="1">
        <name>Zn(2+)</name>
        <dbReference type="ChEBI" id="CHEBI:29105"/>
    </cofactor>
</comment>
<comment type="subcellular location">
    <subcellularLocation>
        <location evidence="2">Membrane</location>
        <topology evidence="2">Multi-pass membrane protein</topology>
    </subcellularLocation>
</comment>
<evidence type="ECO:0000256" key="7">
    <source>
        <dbReference type="ARBA" id="ARBA00022833"/>
    </source>
</evidence>
<evidence type="ECO:0000256" key="6">
    <source>
        <dbReference type="ARBA" id="ARBA00022801"/>
    </source>
</evidence>
<evidence type="ECO:0000256" key="5">
    <source>
        <dbReference type="ARBA" id="ARBA00022692"/>
    </source>
</evidence>
<evidence type="ECO:0000256" key="2">
    <source>
        <dbReference type="ARBA" id="ARBA00004141"/>
    </source>
</evidence>
<dbReference type="InterPro" id="IPR036034">
    <property type="entry name" value="PDZ_sf"/>
</dbReference>
<dbReference type="Pfam" id="PF02163">
    <property type="entry name" value="Peptidase_M50"/>
    <property type="match status" value="1"/>
</dbReference>
<evidence type="ECO:0000256" key="4">
    <source>
        <dbReference type="ARBA" id="ARBA00022670"/>
    </source>
</evidence>
<feature type="transmembrane region" description="Helical" evidence="11">
    <location>
        <begin position="375"/>
        <end position="396"/>
    </location>
</feature>
<reference evidence="14" key="1">
    <citation type="submission" date="2023-11" db="EMBL/GenBank/DDBJ databases">
        <title>Scrofimicrobium hongkongense sp. nov., isolated from a patient with peritonitis.</title>
        <authorList>
            <person name="Lao H.Y."/>
            <person name="Wong A.Y.P."/>
            <person name="Ng T.L."/>
            <person name="Wong R.Y.L."/>
            <person name="Yau M.C.Y."/>
            <person name="Lam J.Y.W."/>
            <person name="Siu G.K.H."/>
        </authorList>
    </citation>
    <scope>NUCLEOTIDE SEQUENCE</scope>
    <source>
        <strain evidence="14">R131</strain>
    </source>
</reference>
<dbReference type="PANTHER" id="PTHR42837:SF2">
    <property type="entry name" value="MEMBRANE METALLOPROTEASE ARASP2, CHLOROPLASTIC-RELATED"/>
    <property type="match status" value="1"/>
</dbReference>
<dbReference type="GO" id="GO:0006508">
    <property type="term" value="P:proteolysis"/>
    <property type="evidence" value="ECO:0007669"/>
    <property type="project" value="UniProtKB-KW"/>
</dbReference>
<dbReference type="GO" id="GO:0004222">
    <property type="term" value="F:metalloendopeptidase activity"/>
    <property type="evidence" value="ECO:0007669"/>
    <property type="project" value="InterPro"/>
</dbReference>
<evidence type="ECO:0000256" key="3">
    <source>
        <dbReference type="ARBA" id="ARBA00007931"/>
    </source>
</evidence>
<keyword evidence="8 11" id="KW-1133">Transmembrane helix</keyword>
<dbReference type="Gene3D" id="2.30.42.10">
    <property type="match status" value="1"/>
</dbReference>
<feature type="domain" description="Peptidase M50" evidence="12">
    <location>
        <begin position="9"/>
        <end position="353"/>
    </location>
</feature>
<feature type="transmembrane region" description="Helical" evidence="11">
    <location>
        <begin position="119"/>
        <end position="141"/>
    </location>
</feature>
<keyword evidence="10 11" id="KW-0472">Membrane</keyword>
<gene>
    <name evidence="14" type="ORF">SAC06_04180</name>
</gene>
<evidence type="ECO:0000313" key="14">
    <source>
        <dbReference type="EMBL" id="XBW08762.1"/>
    </source>
</evidence>
<evidence type="ECO:0000256" key="9">
    <source>
        <dbReference type="ARBA" id="ARBA00023049"/>
    </source>
</evidence>
<dbReference type="Pfam" id="PF17820">
    <property type="entry name" value="PDZ_6"/>
    <property type="match status" value="1"/>
</dbReference>
<dbReference type="EMBL" id="CP138335">
    <property type="protein sequence ID" value="XBW08762.1"/>
    <property type="molecule type" value="Genomic_DNA"/>
</dbReference>
<evidence type="ECO:0000259" key="12">
    <source>
        <dbReference type="Pfam" id="PF02163"/>
    </source>
</evidence>
<name>A0AAU7V912_9ACTO</name>
<keyword evidence="5 11" id="KW-0812">Transmembrane</keyword>
<organism evidence="14">
    <name type="scientific">Scrofimicrobium appendicitidis</name>
    <dbReference type="NCBI Taxonomy" id="3079930"/>
    <lineage>
        <taxon>Bacteria</taxon>
        <taxon>Bacillati</taxon>
        <taxon>Actinomycetota</taxon>
        <taxon>Actinomycetes</taxon>
        <taxon>Actinomycetales</taxon>
        <taxon>Actinomycetaceae</taxon>
        <taxon>Scrofimicrobium</taxon>
    </lineage>
</organism>
<feature type="domain" description="PDZ" evidence="13">
    <location>
        <begin position="172"/>
        <end position="212"/>
    </location>
</feature>
<dbReference type="GO" id="GO:0016020">
    <property type="term" value="C:membrane"/>
    <property type="evidence" value="ECO:0007669"/>
    <property type="project" value="UniProtKB-SubCell"/>
</dbReference>
<keyword evidence="6" id="KW-0378">Hydrolase</keyword>
<evidence type="ECO:0000256" key="8">
    <source>
        <dbReference type="ARBA" id="ARBA00022989"/>
    </source>
</evidence>
<keyword evidence="7" id="KW-0862">Zinc</keyword>
<evidence type="ECO:0000256" key="10">
    <source>
        <dbReference type="ARBA" id="ARBA00023136"/>
    </source>
</evidence>